<evidence type="ECO:0000313" key="10">
    <source>
        <dbReference type="Proteomes" id="UP000255529"/>
    </source>
</evidence>
<reference evidence="9 10" key="1">
    <citation type="submission" date="2018-06" db="EMBL/GenBank/DDBJ databases">
        <authorList>
            <consortium name="Pathogen Informatics"/>
            <person name="Doyle S."/>
        </authorList>
    </citation>
    <scope>NUCLEOTIDE SEQUENCE [LARGE SCALE GENOMIC DNA]</scope>
    <source>
        <strain evidence="9 10">NCTC11544</strain>
    </source>
</reference>
<evidence type="ECO:0000259" key="8">
    <source>
        <dbReference type="Pfam" id="PF01850"/>
    </source>
</evidence>
<keyword evidence="6" id="KW-0460">Magnesium</keyword>
<dbReference type="RefSeq" id="WP_012004524.1">
    <property type="nucleotide sequence ID" value="NZ_CAMIRF010000008.1"/>
</dbReference>
<dbReference type="InterPro" id="IPR029060">
    <property type="entry name" value="PIN-like_dom_sf"/>
</dbReference>
<evidence type="ECO:0000256" key="5">
    <source>
        <dbReference type="ARBA" id="ARBA00022801"/>
    </source>
</evidence>
<dbReference type="Pfam" id="PF01850">
    <property type="entry name" value="PIN"/>
    <property type="match status" value="1"/>
</dbReference>
<evidence type="ECO:0000256" key="1">
    <source>
        <dbReference type="ARBA" id="ARBA00001946"/>
    </source>
</evidence>
<dbReference type="GO" id="GO:0016787">
    <property type="term" value="F:hydrolase activity"/>
    <property type="evidence" value="ECO:0007669"/>
    <property type="project" value="UniProtKB-KW"/>
</dbReference>
<evidence type="ECO:0000313" key="9">
    <source>
        <dbReference type="EMBL" id="SUI61297.1"/>
    </source>
</evidence>
<dbReference type="GO" id="GO:0004518">
    <property type="term" value="F:nuclease activity"/>
    <property type="evidence" value="ECO:0007669"/>
    <property type="project" value="UniProtKB-KW"/>
</dbReference>
<dbReference type="InterPro" id="IPR050556">
    <property type="entry name" value="Type_II_TA_system_RNase"/>
</dbReference>
<evidence type="ECO:0000256" key="3">
    <source>
        <dbReference type="ARBA" id="ARBA00022722"/>
    </source>
</evidence>
<evidence type="ECO:0000256" key="7">
    <source>
        <dbReference type="ARBA" id="ARBA00038093"/>
    </source>
</evidence>
<name>A0A379ZHS7_9GAMM</name>
<accession>A0A379ZHS7</accession>
<keyword evidence="3" id="KW-0540">Nuclease</keyword>
<comment type="similarity">
    <text evidence="7">Belongs to the PINc/VapC protein family.</text>
</comment>
<dbReference type="PANTHER" id="PTHR33653:SF1">
    <property type="entry name" value="RIBONUCLEASE VAPC2"/>
    <property type="match status" value="1"/>
</dbReference>
<dbReference type="SUPFAM" id="SSF88723">
    <property type="entry name" value="PIN domain-like"/>
    <property type="match status" value="1"/>
</dbReference>
<keyword evidence="4" id="KW-0479">Metal-binding</keyword>
<comment type="cofactor">
    <cofactor evidence="1">
        <name>Mg(2+)</name>
        <dbReference type="ChEBI" id="CHEBI:18420"/>
    </cofactor>
</comment>
<dbReference type="GO" id="GO:0046872">
    <property type="term" value="F:metal ion binding"/>
    <property type="evidence" value="ECO:0007669"/>
    <property type="project" value="UniProtKB-KW"/>
</dbReference>
<feature type="domain" description="PIN" evidence="8">
    <location>
        <begin position="6"/>
        <end position="110"/>
    </location>
</feature>
<keyword evidence="5" id="KW-0378">Hydrolase</keyword>
<dbReference type="Proteomes" id="UP000255529">
    <property type="component" value="Unassembled WGS sequence"/>
</dbReference>
<protein>
    <submittedName>
        <fullName evidence="9">PIN domain</fullName>
    </submittedName>
</protein>
<keyword evidence="2" id="KW-1277">Toxin-antitoxin system</keyword>
<gene>
    <name evidence="9" type="ORF">NCTC11544_02245</name>
</gene>
<dbReference type="AlphaFoldDB" id="A0A379ZHS7"/>
<dbReference type="PANTHER" id="PTHR33653">
    <property type="entry name" value="RIBONUCLEASE VAPC2"/>
    <property type="match status" value="1"/>
</dbReference>
<evidence type="ECO:0000256" key="2">
    <source>
        <dbReference type="ARBA" id="ARBA00022649"/>
    </source>
</evidence>
<proteinExistence type="inferred from homology"/>
<evidence type="ECO:0000256" key="6">
    <source>
        <dbReference type="ARBA" id="ARBA00022842"/>
    </source>
</evidence>
<sequence>MTAQLVLFDTNILIDYLNGIPQAREVLTEYHAHPAISAITWMEVMVGAKKQSSALELKTRQFLGQFLLLPITDEVAERAVELRHSRGIKLPDAIIWATAQIGFRTLISRNPKDFGTSNGVLMPYQL</sequence>
<dbReference type="CDD" id="cd18737">
    <property type="entry name" value="PIN_VapC4-5_FitB-like"/>
    <property type="match status" value="1"/>
</dbReference>
<organism evidence="9 10">
    <name type="scientific">Serratia quinivorans</name>
    <dbReference type="NCBI Taxonomy" id="137545"/>
    <lineage>
        <taxon>Bacteria</taxon>
        <taxon>Pseudomonadati</taxon>
        <taxon>Pseudomonadota</taxon>
        <taxon>Gammaproteobacteria</taxon>
        <taxon>Enterobacterales</taxon>
        <taxon>Yersiniaceae</taxon>
        <taxon>Serratia</taxon>
    </lineage>
</organism>
<evidence type="ECO:0000256" key="4">
    <source>
        <dbReference type="ARBA" id="ARBA00022723"/>
    </source>
</evidence>
<dbReference type="Gene3D" id="3.40.50.1010">
    <property type="entry name" value="5'-nuclease"/>
    <property type="match status" value="1"/>
</dbReference>
<dbReference type="InterPro" id="IPR002716">
    <property type="entry name" value="PIN_dom"/>
</dbReference>
<dbReference type="EMBL" id="UGYN01000002">
    <property type="protein sequence ID" value="SUI61297.1"/>
    <property type="molecule type" value="Genomic_DNA"/>
</dbReference>